<dbReference type="EMBL" id="VIFK01000182">
    <property type="protein sequence ID" value="TQE98520.1"/>
    <property type="molecule type" value="Genomic_DNA"/>
</dbReference>
<dbReference type="GO" id="GO:0004519">
    <property type="term" value="F:endonuclease activity"/>
    <property type="evidence" value="ECO:0007669"/>
    <property type="project" value="UniProtKB-KW"/>
</dbReference>
<organism evidence="1 2">
    <name type="scientific">Spiribacter salinus</name>
    <dbReference type="NCBI Taxonomy" id="1335746"/>
    <lineage>
        <taxon>Bacteria</taxon>
        <taxon>Pseudomonadati</taxon>
        <taxon>Pseudomonadota</taxon>
        <taxon>Gammaproteobacteria</taxon>
        <taxon>Chromatiales</taxon>
        <taxon>Ectothiorhodospiraceae</taxon>
        <taxon>Spiribacter</taxon>
    </lineage>
</organism>
<proteinExistence type="predicted"/>
<keyword evidence="1" id="KW-0255">Endonuclease</keyword>
<dbReference type="EC" id="3.1.21.-" evidence="1"/>
<evidence type="ECO:0000313" key="1">
    <source>
        <dbReference type="EMBL" id="TQE98520.1"/>
    </source>
</evidence>
<keyword evidence="1" id="KW-0378">Hydrolase</keyword>
<dbReference type="InterPro" id="IPR019292">
    <property type="entry name" value="McrC"/>
</dbReference>
<dbReference type="PANTHER" id="PTHR38733:SF1">
    <property type="entry name" value="TYPE IV METHYL-DIRECTED RESTRICTION ENZYME ECOKMCRBC"/>
    <property type="match status" value="1"/>
</dbReference>
<dbReference type="GO" id="GO:0009307">
    <property type="term" value="P:DNA restriction-modification system"/>
    <property type="evidence" value="ECO:0007669"/>
    <property type="project" value="InterPro"/>
</dbReference>
<name>A0A540VP32_9GAMM</name>
<sequence length="371" mass="42039">MVEVAVRDGIPVRNLWLLMFYASDLRHLGEQRAGTEKTPDELPDMVAEVLCHYVARRLRKNLSRCYVGREAELTRVRGQIDHLETARKRLLERGRVACRFEELTLNTPRNCYVRGALGHLASLVADRELGKNCRMLAGQLLQLGVTGPVPTRAQILNERFGRHDAEDKPMVSAARLAFDLKMPTEQAGENLMLKPDDDIHWLRRLFEKAVYGFYRVSLQPRGWRVHSSQQHQWPAEDATAGMAAILPGMETDIVLERPESGRRVIIDTKFTSVLGRGRYDVTRLKSGYLYQLYAYLRTQEGMDALADCAEGMLLHPAIDYDLDEAVTIQGHRMRFSTVDLAAETAEIRRTLLQRVGVYTEEDSTVLGTGSS</sequence>
<dbReference type="PIRSF" id="PIRSF003109">
    <property type="entry name" value="McrC"/>
    <property type="match status" value="1"/>
</dbReference>
<accession>A0A540VP32</accession>
<comment type="caution">
    <text evidence="1">The sequence shown here is derived from an EMBL/GenBank/DDBJ whole genome shotgun (WGS) entry which is preliminary data.</text>
</comment>
<reference evidence="1 2" key="1">
    <citation type="submission" date="2019-06" db="EMBL/GenBank/DDBJ databases">
        <title>Metagenome assembled Genome of Spiribacter salinus SL48-SHIP from the microbial mat of Salt Lake 48 (Novosibirsk region, Russia).</title>
        <authorList>
            <person name="Shipova A."/>
            <person name="Rozanov A.S."/>
            <person name="Bryanskaya A.V."/>
            <person name="Peltek S.E."/>
        </authorList>
    </citation>
    <scope>NUCLEOTIDE SEQUENCE [LARGE SCALE GENOMIC DNA]</scope>
    <source>
        <strain evidence="1">SL48-SHIP-2</strain>
    </source>
</reference>
<evidence type="ECO:0000313" key="2">
    <source>
        <dbReference type="Proteomes" id="UP000315400"/>
    </source>
</evidence>
<gene>
    <name evidence="1" type="primary">mcrC</name>
    <name evidence="1" type="ORF">FKY71_13415</name>
</gene>
<dbReference type="NCBIfam" id="NF007277">
    <property type="entry name" value="PRK09736.1"/>
    <property type="match status" value="1"/>
</dbReference>
<keyword evidence="1" id="KW-0540">Nuclease</keyword>
<dbReference type="PANTHER" id="PTHR38733">
    <property type="entry name" value="PROTEIN MCRC"/>
    <property type="match status" value="1"/>
</dbReference>
<dbReference type="Pfam" id="PF10117">
    <property type="entry name" value="McrBC"/>
    <property type="match status" value="1"/>
</dbReference>
<dbReference type="Proteomes" id="UP000315400">
    <property type="component" value="Unassembled WGS sequence"/>
</dbReference>
<dbReference type="GO" id="GO:0016787">
    <property type="term" value="F:hydrolase activity"/>
    <property type="evidence" value="ECO:0007669"/>
    <property type="project" value="UniProtKB-KW"/>
</dbReference>
<protein>
    <submittedName>
        <fullName evidence="1">5-methylcytosine-specific restriction endonuclease system specificity protein McrC</fullName>
        <ecNumber evidence="1">3.1.21.-</ecNumber>
    </submittedName>
</protein>
<dbReference type="InterPro" id="IPR014407">
    <property type="entry name" value="McrC_bac"/>
</dbReference>
<dbReference type="AlphaFoldDB" id="A0A540VP32"/>